<keyword evidence="2" id="KW-0808">Transferase</keyword>
<protein>
    <submittedName>
        <fullName evidence="13">TonB family protein</fullName>
    </submittedName>
</protein>
<name>A0A9J7BVY5_9BACT</name>
<evidence type="ECO:0000256" key="9">
    <source>
        <dbReference type="SAM" id="MobiDB-lite"/>
    </source>
</evidence>
<dbReference type="KEGG" id="orp:MOP44_15585"/>
<reference evidence="13" key="1">
    <citation type="submission" date="2021-04" db="EMBL/GenBank/DDBJ databases">
        <title>Phylogenetic analysis of Acidobacteriaceae.</title>
        <authorList>
            <person name="Qiu L."/>
            <person name="Zhang Q."/>
        </authorList>
    </citation>
    <scope>NUCLEOTIDE SEQUENCE</scope>
    <source>
        <strain evidence="13">DSM 25168</strain>
    </source>
</reference>
<organism evidence="13 14">
    <name type="scientific">Occallatibacter riparius</name>
    <dbReference type="NCBI Taxonomy" id="1002689"/>
    <lineage>
        <taxon>Bacteria</taxon>
        <taxon>Pseudomonadati</taxon>
        <taxon>Acidobacteriota</taxon>
        <taxon>Terriglobia</taxon>
        <taxon>Terriglobales</taxon>
        <taxon>Acidobacteriaceae</taxon>
        <taxon>Occallatibacter</taxon>
    </lineage>
</organism>
<keyword evidence="4" id="KW-0547">Nucleotide-binding</keyword>
<evidence type="ECO:0000313" key="13">
    <source>
        <dbReference type="EMBL" id="UWZ87028.1"/>
    </source>
</evidence>
<dbReference type="Gene3D" id="3.30.1150.10">
    <property type="match status" value="1"/>
</dbReference>
<evidence type="ECO:0000256" key="8">
    <source>
        <dbReference type="ARBA" id="ARBA00023136"/>
    </source>
</evidence>
<evidence type="ECO:0000259" key="12">
    <source>
        <dbReference type="PROSITE" id="PS52015"/>
    </source>
</evidence>
<evidence type="ECO:0000256" key="2">
    <source>
        <dbReference type="ARBA" id="ARBA00022679"/>
    </source>
</evidence>
<dbReference type="Pfam" id="PF00069">
    <property type="entry name" value="Pkinase"/>
    <property type="match status" value="1"/>
</dbReference>
<evidence type="ECO:0000259" key="11">
    <source>
        <dbReference type="PROSITE" id="PS50011"/>
    </source>
</evidence>
<dbReference type="PANTHER" id="PTHR43289">
    <property type="entry name" value="MITOGEN-ACTIVATED PROTEIN KINASE KINASE KINASE 20-RELATED"/>
    <property type="match status" value="1"/>
</dbReference>
<keyword evidence="3 10" id="KW-0812">Transmembrane</keyword>
<evidence type="ECO:0000256" key="4">
    <source>
        <dbReference type="ARBA" id="ARBA00022741"/>
    </source>
</evidence>
<dbReference type="InterPro" id="IPR037682">
    <property type="entry name" value="TonB_C"/>
</dbReference>
<sequence length="471" mass="50697">MDTAVLKSRGVGQQIDDRLPLHEWLGSIGADDVFRTELPGAQRAAILVSEVQDEAAEERLRNWQLATALNHPHLLRIFECGRAQIDGSEIIYIVTEMPEEALGQILPERPLTAAETGEMLAPVLDALAFLHGEGLVHGSLEPANILVVGEQLKLSPYTIQPAGLSIATERGAGLYDAPETELGPLTPAADLWSLGVTIVEALTQHRPSWVRDSGRDPLVPAAVPQPFAEIARRCLQFDPAQRCTLAEIRSLLTGAAAAPAPAFAAAAASAATAAQKPQQLPLAYETHEAMPAPGRPPLRKSLRALEDDEPRRPFPLAYLFGGAALLFLLIVGILAYSHRSKPTLAPPPDDSATADPAAREPKALPQPSGPTVKGEVAQRVTPEIPERAARGIRGKVEVRIKLAVDHSGNVMNASIVSDGRSRYFANLALESARKWRFHPAKIHGQAASSTWDLHWVFRPNGTEVTPTEITP</sequence>
<keyword evidence="6" id="KW-0067">ATP-binding</keyword>
<evidence type="ECO:0000256" key="5">
    <source>
        <dbReference type="ARBA" id="ARBA00022777"/>
    </source>
</evidence>
<feature type="region of interest" description="Disordered" evidence="9">
    <location>
        <begin position="341"/>
        <end position="382"/>
    </location>
</feature>
<dbReference type="RefSeq" id="WP_260796662.1">
    <property type="nucleotide sequence ID" value="NZ_CP093313.1"/>
</dbReference>
<feature type="domain" description="Protein kinase" evidence="11">
    <location>
        <begin position="19"/>
        <end position="263"/>
    </location>
</feature>
<gene>
    <name evidence="13" type="ORF">MOP44_15585</name>
</gene>
<dbReference type="Pfam" id="PF03544">
    <property type="entry name" value="TonB_C"/>
    <property type="match status" value="1"/>
</dbReference>
<dbReference type="SUPFAM" id="SSF74653">
    <property type="entry name" value="TolA/TonB C-terminal domain"/>
    <property type="match status" value="1"/>
</dbReference>
<evidence type="ECO:0000256" key="10">
    <source>
        <dbReference type="SAM" id="Phobius"/>
    </source>
</evidence>
<dbReference type="NCBIfam" id="TIGR01352">
    <property type="entry name" value="tonB_Cterm"/>
    <property type="match status" value="1"/>
</dbReference>
<dbReference type="GO" id="GO:0055085">
    <property type="term" value="P:transmembrane transport"/>
    <property type="evidence" value="ECO:0007669"/>
    <property type="project" value="InterPro"/>
</dbReference>
<proteinExistence type="predicted"/>
<dbReference type="InterPro" id="IPR011009">
    <property type="entry name" value="Kinase-like_dom_sf"/>
</dbReference>
<evidence type="ECO:0000256" key="1">
    <source>
        <dbReference type="ARBA" id="ARBA00004167"/>
    </source>
</evidence>
<dbReference type="InterPro" id="IPR000719">
    <property type="entry name" value="Prot_kinase_dom"/>
</dbReference>
<dbReference type="PROSITE" id="PS52015">
    <property type="entry name" value="TONB_CTD"/>
    <property type="match status" value="1"/>
</dbReference>
<keyword evidence="8 10" id="KW-0472">Membrane</keyword>
<comment type="subcellular location">
    <subcellularLocation>
        <location evidence="1">Membrane</location>
        <topology evidence="1">Single-pass membrane protein</topology>
    </subcellularLocation>
</comment>
<evidence type="ECO:0000256" key="6">
    <source>
        <dbReference type="ARBA" id="ARBA00022840"/>
    </source>
</evidence>
<accession>A0A9J7BVY5</accession>
<keyword evidence="5" id="KW-0418">Kinase</keyword>
<dbReference type="GO" id="GO:0016020">
    <property type="term" value="C:membrane"/>
    <property type="evidence" value="ECO:0007669"/>
    <property type="project" value="UniProtKB-SubCell"/>
</dbReference>
<dbReference type="GO" id="GO:0005524">
    <property type="term" value="F:ATP binding"/>
    <property type="evidence" value="ECO:0007669"/>
    <property type="project" value="UniProtKB-KW"/>
</dbReference>
<keyword evidence="7 10" id="KW-1133">Transmembrane helix</keyword>
<feature type="transmembrane region" description="Helical" evidence="10">
    <location>
        <begin position="316"/>
        <end position="336"/>
    </location>
</feature>
<dbReference type="SUPFAM" id="SSF56112">
    <property type="entry name" value="Protein kinase-like (PK-like)"/>
    <property type="match status" value="1"/>
</dbReference>
<dbReference type="Gene3D" id="1.10.510.10">
    <property type="entry name" value="Transferase(Phosphotransferase) domain 1"/>
    <property type="match status" value="1"/>
</dbReference>
<dbReference type="EMBL" id="CP093313">
    <property type="protein sequence ID" value="UWZ87028.1"/>
    <property type="molecule type" value="Genomic_DNA"/>
</dbReference>
<evidence type="ECO:0000256" key="7">
    <source>
        <dbReference type="ARBA" id="ARBA00022989"/>
    </source>
</evidence>
<dbReference type="AlphaFoldDB" id="A0A9J7BVY5"/>
<dbReference type="PROSITE" id="PS50011">
    <property type="entry name" value="PROTEIN_KINASE_DOM"/>
    <property type="match status" value="1"/>
</dbReference>
<keyword evidence="14" id="KW-1185">Reference proteome</keyword>
<feature type="domain" description="TonB C-terminal" evidence="12">
    <location>
        <begin position="370"/>
        <end position="466"/>
    </location>
</feature>
<evidence type="ECO:0000256" key="3">
    <source>
        <dbReference type="ARBA" id="ARBA00022692"/>
    </source>
</evidence>
<dbReference type="Proteomes" id="UP001059380">
    <property type="component" value="Chromosome"/>
</dbReference>
<dbReference type="InterPro" id="IPR006260">
    <property type="entry name" value="TonB/TolA_C"/>
</dbReference>
<dbReference type="PANTHER" id="PTHR43289:SF33">
    <property type="entry name" value="SERINE_THREONINE KINASE 31"/>
    <property type="match status" value="1"/>
</dbReference>
<evidence type="ECO:0000313" key="14">
    <source>
        <dbReference type="Proteomes" id="UP001059380"/>
    </source>
</evidence>
<dbReference type="GO" id="GO:0004674">
    <property type="term" value="F:protein serine/threonine kinase activity"/>
    <property type="evidence" value="ECO:0007669"/>
    <property type="project" value="TreeGrafter"/>
</dbReference>